<dbReference type="Pfam" id="PF13411">
    <property type="entry name" value="MerR_1"/>
    <property type="match status" value="1"/>
</dbReference>
<dbReference type="GO" id="GO:0003700">
    <property type="term" value="F:DNA-binding transcription factor activity"/>
    <property type="evidence" value="ECO:0007669"/>
    <property type="project" value="InterPro"/>
</dbReference>
<dbReference type="PANTHER" id="PTHR30204:SF58">
    <property type="entry name" value="HTH-TYPE TRANSCRIPTIONAL REGULATOR YFMP"/>
    <property type="match status" value="1"/>
</dbReference>
<gene>
    <name evidence="3" type="ORF">E1809_20500</name>
</gene>
<dbReference type="SUPFAM" id="SSF46955">
    <property type="entry name" value="Putative DNA-binding domain"/>
    <property type="match status" value="1"/>
</dbReference>
<protein>
    <submittedName>
        <fullName evidence="3">MerR family transcriptional regulator</fullName>
    </submittedName>
</protein>
<reference evidence="3 4" key="1">
    <citation type="submission" date="2019-03" db="EMBL/GenBank/DDBJ databases">
        <title>Whole genome sequence of Arthrobacter sp JH1-1.</title>
        <authorList>
            <person name="Trinh H.N."/>
        </authorList>
    </citation>
    <scope>NUCLEOTIDE SEQUENCE [LARGE SCALE GENOMIC DNA]</scope>
    <source>
        <strain evidence="3 4">JH1-1</strain>
    </source>
</reference>
<comment type="caution">
    <text evidence="3">The sequence shown here is derived from an EMBL/GenBank/DDBJ whole genome shotgun (WGS) entry which is preliminary data.</text>
</comment>
<keyword evidence="1" id="KW-0238">DNA-binding</keyword>
<dbReference type="EMBL" id="SMRU01000029">
    <property type="protein sequence ID" value="TDF91558.1"/>
    <property type="molecule type" value="Genomic_DNA"/>
</dbReference>
<dbReference type="InterPro" id="IPR047057">
    <property type="entry name" value="MerR_fam"/>
</dbReference>
<name>A0A4R5KAQ9_9MICC</name>
<evidence type="ECO:0000259" key="2">
    <source>
        <dbReference type="PROSITE" id="PS50937"/>
    </source>
</evidence>
<dbReference type="InterPro" id="IPR009061">
    <property type="entry name" value="DNA-bd_dom_put_sf"/>
</dbReference>
<dbReference type="Proteomes" id="UP000295511">
    <property type="component" value="Unassembled WGS sequence"/>
</dbReference>
<dbReference type="PANTHER" id="PTHR30204">
    <property type="entry name" value="REDOX-CYCLING DRUG-SENSING TRANSCRIPTIONAL ACTIVATOR SOXR"/>
    <property type="match status" value="1"/>
</dbReference>
<dbReference type="SMART" id="SM00422">
    <property type="entry name" value="HTH_MERR"/>
    <property type="match status" value="1"/>
</dbReference>
<proteinExistence type="predicted"/>
<dbReference type="InterPro" id="IPR000551">
    <property type="entry name" value="MerR-type_HTH_dom"/>
</dbReference>
<evidence type="ECO:0000256" key="1">
    <source>
        <dbReference type="ARBA" id="ARBA00023125"/>
    </source>
</evidence>
<dbReference type="PROSITE" id="PS50937">
    <property type="entry name" value="HTH_MERR_2"/>
    <property type="match status" value="1"/>
</dbReference>
<evidence type="ECO:0000313" key="3">
    <source>
        <dbReference type="EMBL" id="TDF91558.1"/>
    </source>
</evidence>
<evidence type="ECO:0000313" key="4">
    <source>
        <dbReference type="Proteomes" id="UP000295511"/>
    </source>
</evidence>
<feature type="domain" description="HTH merR-type" evidence="2">
    <location>
        <begin position="11"/>
        <end position="79"/>
    </location>
</feature>
<organism evidence="3 4">
    <name type="scientific">Arthrobacter terricola</name>
    <dbReference type="NCBI Taxonomy" id="2547396"/>
    <lineage>
        <taxon>Bacteria</taxon>
        <taxon>Bacillati</taxon>
        <taxon>Actinomycetota</taxon>
        <taxon>Actinomycetes</taxon>
        <taxon>Micrococcales</taxon>
        <taxon>Micrococcaceae</taxon>
        <taxon>Arthrobacter</taxon>
    </lineage>
</organism>
<keyword evidence="4" id="KW-1185">Reference proteome</keyword>
<dbReference type="GO" id="GO:0003677">
    <property type="term" value="F:DNA binding"/>
    <property type="evidence" value="ECO:0007669"/>
    <property type="project" value="UniProtKB-KW"/>
</dbReference>
<dbReference type="AlphaFoldDB" id="A0A4R5KAQ9"/>
<dbReference type="OrthoDB" id="5345718at2"/>
<accession>A0A4R5KAQ9</accession>
<sequence length="106" mass="11452">MGRAGDPGRGVYAISVAAELVGMGQQNLRLYERKGLLEPGRTLGGTRQYSADDLVTLRRIGELLDLGLNLAGIRIVLILEADNRRIEGELRSANAARDTAPSPPRK</sequence>
<dbReference type="Gene3D" id="1.10.1660.10">
    <property type="match status" value="1"/>
</dbReference>